<proteinExistence type="predicted"/>
<dbReference type="AlphaFoldDB" id="A0A0K0CZT9"/>
<organism evidence="1 2">
    <name type="scientific">Angiostrongylus cantonensis</name>
    <name type="common">Rat lungworm</name>
    <dbReference type="NCBI Taxonomy" id="6313"/>
    <lineage>
        <taxon>Eukaryota</taxon>
        <taxon>Metazoa</taxon>
        <taxon>Ecdysozoa</taxon>
        <taxon>Nematoda</taxon>
        <taxon>Chromadorea</taxon>
        <taxon>Rhabditida</taxon>
        <taxon>Rhabditina</taxon>
        <taxon>Rhabditomorpha</taxon>
        <taxon>Strongyloidea</taxon>
        <taxon>Metastrongylidae</taxon>
        <taxon>Angiostrongylus</taxon>
    </lineage>
</organism>
<keyword evidence="1" id="KW-1185">Reference proteome</keyword>
<sequence length="161" mass="18114">MNKETSDLSQGQEAFPVEVYSDTENCDPPVEFIYISNNDYSTYRRRCSDQDSEGIAMGDGRVLINTDATFHNTLIVGCGEKCACMAQCKNTLRSKCLPAPFKLSILQGRDMSLRGSRSLDYSFCLHQAEETEIYEKLAFARRVQVCTFDLIGLMIICAISY</sequence>
<dbReference type="Gene3D" id="2.170.270.10">
    <property type="entry name" value="SET domain"/>
    <property type="match status" value="1"/>
</dbReference>
<protein>
    <submittedName>
        <fullName evidence="2">CX domain-containing protein</fullName>
    </submittedName>
</protein>
<dbReference type="SUPFAM" id="SSF82199">
    <property type="entry name" value="SET domain"/>
    <property type="match status" value="1"/>
</dbReference>
<dbReference type="WBParaSite" id="ACAC_0000328201-mRNA-1">
    <property type="protein sequence ID" value="ACAC_0000328201-mRNA-1"/>
    <property type="gene ID" value="ACAC_0000328201"/>
</dbReference>
<evidence type="ECO:0000313" key="1">
    <source>
        <dbReference type="Proteomes" id="UP000035642"/>
    </source>
</evidence>
<evidence type="ECO:0000313" key="2">
    <source>
        <dbReference type="WBParaSite" id="ACAC_0000328201-mRNA-1"/>
    </source>
</evidence>
<reference evidence="1" key="1">
    <citation type="submission" date="2012-09" db="EMBL/GenBank/DDBJ databases">
        <authorList>
            <person name="Martin A.A."/>
        </authorList>
    </citation>
    <scope>NUCLEOTIDE SEQUENCE</scope>
</reference>
<accession>A0A0K0CZT9</accession>
<reference evidence="2" key="2">
    <citation type="submission" date="2017-02" db="UniProtKB">
        <authorList>
            <consortium name="WormBaseParasite"/>
        </authorList>
    </citation>
    <scope>IDENTIFICATION</scope>
</reference>
<dbReference type="STRING" id="6313.A0A0K0CZT9"/>
<dbReference type="InterPro" id="IPR046341">
    <property type="entry name" value="SET_dom_sf"/>
</dbReference>
<name>A0A0K0CZT9_ANGCA</name>
<dbReference type="Proteomes" id="UP000035642">
    <property type="component" value="Unassembled WGS sequence"/>
</dbReference>